<organism evidence="1 2">
    <name type="scientific">Dictyobacter aurantiacus</name>
    <dbReference type="NCBI Taxonomy" id="1936993"/>
    <lineage>
        <taxon>Bacteria</taxon>
        <taxon>Bacillati</taxon>
        <taxon>Chloroflexota</taxon>
        <taxon>Ktedonobacteria</taxon>
        <taxon>Ktedonobacterales</taxon>
        <taxon>Dictyobacteraceae</taxon>
        <taxon>Dictyobacter</taxon>
    </lineage>
</organism>
<name>A0A401ZR74_9CHLR</name>
<gene>
    <name evidence="1" type="ORF">KDAU_66940</name>
</gene>
<evidence type="ECO:0000313" key="1">
    <source>
        <dbReference type="EMBL" id="GCE09365.1"/>
    </source>
</evidence>
<dbReference type="Proteomes" id="UP000287224">
    <property type="component" value="Unassembled WGS sequence"/>
</dbReference>
<protein>
    <submittedName>
        <fullName evidence="1">Uncharacterized protein</fullName>
    </submittedName>
</protein>
<accession>A0A401ZR74</accession>
<sequence length="85" mass="9663">MAEAEALLVPAEDWQRLSMSNGTKGPRLFDWAVIPILHGWEDDGRHFLLIRRCLDEQAKKAYYFVSAPTGTTLVEMVKAIGAWSW</sequence>
<dbReference type="EMBL" id="BIFQ01000002">
    <property type="protein sequence ID" value="GCE09365.1"/>
    <property type="molecule type" value="Genomic_DNA"/>
</dbReference>
<proteinExistence type="predicted"/>
<reference evidence="2" key="1">
    <citation type="submission" date="2018-12" db="EMBL/GenBank/DDBJ databases">
        <title>Tengunoibacter tsumagoiensis gen. nov., sp. nov., Dictyobacter kobayashii sp. nov., D. alpinus sp. nov., and D. joshuensis sp. nov. and description of Dictyobacteraceae fam. nov. within the order Ktedonobacterales isolated from Tengu-no-mugimeshi.</title>
        <authorList>
            <person name="Wang C.M."/>
            <person name="Zheng Y."/>
            <person name="Sakai Y."/>
            <person name="Toyoda A."/>
            <person name="Minakuchi Y."/>
            <person name="Abe K."/>
            <person name="Yokota A."/>
            <person name="Yabe S."/>
        </authorList>
    </citation>
    <scope>NUCLEOTIDE SEQUENCE [LARGE SCALE GENOMIC DNA]</scope>
    <source>
        <strain evidence="2">S-27</strain>
    </source>
</reference>
<evidence type="ECO:0000313" key="2">
    <source>
        <dbReference type="Proteomes" id="UP000287224"/>
    </source>
</evidence>
<comment type="caution">
    <text evidence="1">The sequence shown here is derived from an EMBL/GenBank/DDBJ whole genome shotgun (WGS) entry which is preliminary data.</text>
</comment>
<dbReference type="AlphaFoldDB" id="A0A401ZR74"/>
<keyword evidence="2" id="KW-1185">Reference proteome</keyword>